<dbReference type="EMBL" id="BGZK01000856">
    <property type="protein sequence ID" value="GBP63021.1"/>
    <property type="molecule type" value="Genomic_DNA"/>
</dbReference>
<protein>
    <submittedName>
        <fullName evidence="1">Uncharacterized protein</fullName>
    </submittedName>
</protein>
<evidence type="ECO:0000313" key="2">
    <source>
        <dbReference type="Proteomes" id="UP000299102"/>
    </source>
</evidence>
<comment type="caution">
    <text evidence="1">The sequence shown here is derived from an EMBL/GenBank/DDBJ whole genome shotgun (WGS) entry which is preliminary data.</text>
</comment>
<evidence type="ECO:0000313" key="1">
    <source>
        <dbReference type="EMBL" id="GBP63021.1"/>
    </source>
</evidence>
<gene>
    <name evidence="1" type="ORF">EVAR_43769_1</name>
</gene>
<keyword evidence="2" id="KW-1185">Reference proteome</keyword>
<reference evidence="1 2" key="1">
    <citation type="journal article" date="2019" name="Commun. Biol.">
        <title>The bagworm genome reveals a unique fibroin gene that provides high tensile strength.</title>
        <authorList>
            <person name="Kono N."/>
            <person name="Nakamura H."/>
            <person name="Ohtoshi R."/>
            <person name="Tomita M."/>
            <person name="Numata K."/>
            <person name="Arakawa K."/>
        </authorList>
    </citation>
    <scope>NUCLEOTIDE SEQUENCE [LARGE SCALE GENOMIC DNA]</scope>
</reference>
<dbReference type="Proteomes" id="UP000299102">
    <property type="component" value="Unassembled WGS sequence"/>
</dbReference>
<sequence>MKTVNLQLAKHKTDAVLITRTRKAETIKLQVGEQEITSQPYIRYLGVMIDVRINFKQQVEHVSTKAIAVRAGLARLMPNVGGPKQSKRLLLSSVVTSVLTYGISLRVLAKEKQTLYQRKRSSTLSNEELKEEEWQNSICRWQLQWDAGKKGRWTHRLIPQIDVWLNRNHGEVNYYLTQMLSGHDCFRAYLHRFKRDDSPEYPSYPGKPEDAEHVFFVRPRFNLQRDQLEIILNQRIQPETLVQAMLSTRAAWNATSTFATEVLTDLRSIERKRARDSN</sequence>
<dbReference type="AlphaFoldDB" id="A0A4C1XGF3"/>
<accession>A0A4C1XGF3</accession>
<dbReference type="OrthoDB" id="6624721at2759"/>
<name>A0A4C1XGF3_EUMVA</name>
<organism evidence="1 2">
    <name type="scientific">Eumeta variegata</name>
    <name type="common">Bagworm moth</name>
    <name type="synonym">Eumeta japonica</name>
    <dbReference type="NCBI Taxonomy" id="151549"/>
    <lineage>
        <taxon>Eukaryota</taxon>
        <taxon>Metazoa</taxon>
        <taxon>Ecdysozoa</taxon>
        <taxon>Arthropoda</taxon>
        <taxon>Hexapoda</taxon>
        <taxon>Insecta</taxon>
        <taxon>Pterygota</taxon>
        <taxon>Neoptera</taxon>
        <taxon>Endopterygota</taxon>
        <taxon>Lepidoptera</taxon>
        <taxon>Glossata</taxon>
        <taxon>Ditrysia</taxon>
        <taxon>Tineoidea</taxon>
        <taxon>Psychidae</taxon>
        <taxon>Oiketicinae</taxon>
        <taxon>Eumeta</taxon>
    </lineage>
</organism>
<proteinExistence type="predicted"/>